<evidence type="ECO:0000313" key="1">
    <source>
        <dbReference type="EMBL" id="MBG6084439.1"/>
    </source>
</evidence>
<proteinExistence type="predicted"/>
<name>A0A931GLG8_9MICC</name>
<protein>
    <submittedName>
        <fullName evidence="1">Uncharacterized protein</fullName>
    </submittedName>
</protein>
<evidence type="ECO:0000313" key="2">
    <source>
        <dbReference type="Proteomes" id="UP000625033"/>
    </source>
</evidence>
<reference evidence="1" key="1">
    <citation type="submission" date="2020-11" db="EMBL/GenBank/DDBJ databases">
        <title>Sequencing the genomes of 1000 actinobacteria strains.</title>
        <authorList>
            <person name="Klenk H.-P."/>
        </authorList>
    </citation>
    <scope>NUCLEOTIDE SEQUENCE</scope>
    <source>
        <strain evidence="1">DSM 26152</strain>
    </source>
</reference>
<sequence length="42" mass="4450">MSTVRAALTVLRLLQESPASALLRTDTAPRDGMITMAGSLFS</sequence>
<gene>
    <name evidence="1" type="ORF">IW252_001206</name>
</gene>
<dbReference type="EMBL" id="JADOTZ010000001">
    <property type="protein sequence ID" value="MBG6084439.1"/>
    <property type="molecule type" value="Genomic_DNA"/>
</dbReference>
<accession>A0A931GLG8</accession>
<organism evidence="1 2">
    <name type="scientific">Zhihengliuella flava</name>
    <dbReference type="NCBI Taxonomy" id="1285193"/>
    <lineage>
        <taxon>Bacteria</taxon>
        <taxon>Bacillati</taxon>
        <taxon>Actinomycetota</taxon>
        <taxon>Actinomycetes</taxon>
        <taxon>Micrococcales</taxon>
        <taxon>Micrococcaceae</taxon>
        <taxon>Zhihengliuella</taxon>
    </lineage>
</organism>
<dbReference type="RefSeq" id="WP_269208233.1">
    <property type="nucleotide sequence ID" value="NZ_JADOTZ010000001.1"/>
</dbReference>
<dbReference type="AlphaFoldDB" id="A0A931GLG8"/>
<dbReference type="Proteomes" id="UP000625033">
    <property type="component" value="Unassembled WGS sequence"/>
</dbReference>
<comment type="caution">
    <text evidence="1">The sequence shown here is derived from an EMBL/GenBank/DDBJ whole genome shotgun (WGS) entry which is preliminary data.</text>
</comment>
<keyword evidence="2" id="KW-1185">Reference proteome</keyword>